<dbReference type="GO" id="GO:0106435">
    <property type="term" value="F:carboxylesterase activity"/>
    <property type="evidence" value="ECO:0007669"/>
    <property type="project" value="UniProtKB-EC"/>
</dbReference>
<proteinExistence type="predicted"/>
<reference evidence="2 3" key="1">
    <citation type="submission" date="2015-02" db="EMBL/GenBank/DDBJ databases">
        <title>Draft genome sequences of ten Microbacterium spp. with emphasis on heavy metal contaminated environments.</title>
        <authorList>
            <person name="Corretto E."/>
        </authorList>
    </citation>
    <scope>NUCLEOTIDE SEQUENCE [LARGE SCALE GENOMIC DNA]</scope>
    <source>
        <strain evidence="2 3">BEL163</strain>
    </source>
</reference>
<dbReference type="PRINTS" id="PR00111">
    <property type="entry name" value="ABHYDROLASE"/>
</dbReference>
<gene>
    <name evidence="2" type="primary">ybfK</name>
    <name evidence="2" type="ORF">RN51_01753</name>
</gene>
<dbReference type="EC" id="3.1.1.1" evidence="2"/>
<protein>
    <submittedName>
        <fullName evidence="2">Carboxylesterase YbfK</fullName>
        <ecNumber evidence="2">3.1.1.1</ecNumber>
    </submittedName>
</protein>
<sequence length="290" mass="31491">MTDNRRFRTAVGENEVRHSYEALIAKHIPDVVRRTVPTSIGPVATLTTGPESGTPVVLLHGSGATALSWAPVLLRLSDQYRLHAIDLPGEAGASTPTRVPFVAEEQARWLAEVHRELVDRPAVFVGVSVGGWIATALAVHEPQRVSRLVLQSASGFGPRKTFPLVLAGVLSMLGDRGRRQALAYLTGPRADAGHRSMMQRDIDAFALRTFAHFVPRTDALPEHDGADLARIRAQITAAYGAEDRMLDASAAARKLRTTFPTATVDLRERVGHLIDDQATLTRQQLSAIIP</sequence>
<keyword evidence="2" id="KW-0378">Hydrolase</keyword>
<dbReference type="AlphaFoldDB" id="A0A0F0KT85"/>
<evidence type="ECO:0000259" key="1">
    <source>
        <dbReference type="Pfam" id="PF12697"/>
    </source>
</evidence>
<dbReference type="Proteomes" id="UP000033725">
    <property type="component" value="Unassembled WGS sequence"/>
</dbReference>
<dbReference type="OrthoDB" id="7958481at2"/>
<dbReference type="PANTHER" id="PTHR46438">
    <property type="entry name" value="ALPHA/BETA-HYDROLASES SUPERFAMILY PROTEIN"/>
    <property type="match status" value="1"/>
</dbReference>
<organism evidence="2 3">
    <name type="scientific">Microbacterium oxydans</name>
    <dbReference type="NCBI Taxonomy" id="82380"/>
    <lineage>
        <taxon>Bacteria</taxon>
        <taxon>Bacillati</taxon>
        <taxon>Actinomycetota</taxon>
        <taxon>Actinomycetes</taxon>
        <taxon>Micrococcales</taxon>
        <taxon>Microbacteriaceae</taxon>
        <taxon>Microbacterium</taxon>
    </lineage>
</organism>
<dbReference type="RefSeq" id="WP_052674652.1">
    <property type="nucleotide sequence ID" value="NZ_JYIV01000025.1"/>
</dbReference>
<feature type="domain" description="AB hydrolase-1" evidence="1">
    <location>
        <begin position="56"/>
        <end position="274"/>
    </location>
</feature>
<evidence type="ECO:0000313" key="3">
    <source>
        <dbReference type="Proteomes" id="UP000033725"/>
    </source>
</evidence>
<name>A0A0F0KT85_9MICO</name>
<dbReference type="InterPro" id="IPR029058">
    <property type="entry name" value="AB_hydrolase_fold"/>
</dbReference>
<dbReference type="EMBL" id="JYIV01000025">
    <property type="protein sequence ID" value="KJL22441.1"/>
    <property type="molecule type" value="Genomic_DNA"/>
</dbReference>
<dbReference type="PANTHER" id="PTHR46438:SF11">
    <property type="entry name" value="LIPASE-RELATED"/>
    <property type="match status" value="1"/>
</dbReference>
<dbReference type="SUPFAM" id="SSF53474">
    <property type="entry name" value="alpha/beta-Hydrolases"/>
    <property type="match status" value="1"/>
</dbReference>
<accession>A0A0F0KT85</accession>
<dbReference type="InterPro" id="IPR000073">
    <property type="entry name" value="AB_hydrolase_1"/>
</dbReference>
<dbReference type="PATRIC" id="fig|82380.10.peg.1762"/>
<comment type="caution">
    <text evidence="2">The sequence shown here is derived from an EMBL/GenBank/DDBJ whole genome shotgun (WGS) entry which is preliminary data.</text>
</comment>
<evidence type="ECO:0000313" key="2">
    <source>
        <dbReference type="EMBL" id="KJL22441.1"/>
    </source>
</evidence>
<dbReference type="Gene3D" id="3.40.50.1820">
    <property type="entry name" value="alpha/beta hydrolase"/>
    <property type="match status" value="1"/>
</dbReference>
<dbReference type="Pfam" id="PF12697">
    <property type="entry name" value="Abhydrolase_6"/>
    <property type="match status" value="1"/>
</dbReference>